<dbReference type="InterPro" id="IPR007420">
    <property type="entry name" value="DUF465"/>
</dbReference>
<sequence>MLTPRDHLLTNHEEFRRLAQEHTQYSQRLEVLTQKRYLSEDEKLEEVRLKKLKLRLKDQMESIERQFRQQYGVNVA</sequence>
<dbReference type="OrthoDB" id="10011012at2"/>
<feature type="coiled-coil region" evidence="1">
    <location>
        <begin position="15"/>
        <end position="69"/>
    </location>
</feature>
<keyword evidence="1" id="KW-0175">Coiled coil</keyword>
<protein>
    <recommendedName>
        <fullName evidence="4">DUF465 domain-containing protein</fullName>
    </recommendedName>
</protein>
<dbReference type="Gene3D" id="6.10.280.50">
    <property type="match status" value="1"/>
</dbReference>
<dbReference type="InterPro" id="IPR038444">
    <property type="entry name" value="DUF465_sf"/>
</dbReference>
<accession>A0A2U3KWK9</accession>
<proteinExistence type="predicted"/>
<reference evidence="3" key="1">
    <citation type="submission" date="2018-02" db="EMBL/GenBank/DDBJ databases">
        <authorList>
            <person name="Hausmann B."/>
        </authorList>
    </citation>
    <scope>NUCLEOTIDE SEQUENCE [LARGE SCALE GENOMIC DNA]</scope>
    <source>
        <strain evidence="3">Peat soil MAG SbA1</strain>
    </source>
</reference>
<gene>
    <name evidence="2" type="ORF">SBA1_510013</name>
</gene>
<evidence type="ECO:0000313" key="2">
    <source>
        <dbReference type="EMBL" id="SPF44076.1"/>
    </source>
</evidence>
<name>A0A2U3KWK9_9BACT</name>
<evidence type="ECO:0000256" key="1">
    <source>
        <dbReference type="SAM" id="Coils"/>
    </source>
</evidence>
<dbReference type="Pfam" id="PF04325">
    <property type="entry name" value="DUF465"/>
    <property type="match status" value="1"/>
</dbReference>
<evidence type="ECO:0000313" key="3">
    <source>
        <dbReference type="Proteomes" id="UP000238701"/>
    </source>
</evidence>
<evidence type="ECO:0008006" key="4">
    <source>
        <dbReference type="Google" id="ProtNLM"/>
    </source>
</evidence>
<organism evidence="2 3">
    <name type="scientific">Candidatus Sulfotelmatobacter kueseliae</name>
    <dbReference type="NCBI Taxonomy" id="2042962"/>
    <lineage>
        <taxon>Bacteria</taxon>
        <taxon>Pseudomonadati</taxon>
        <taxon>Acidobacteriota</taxon>
        <taxon>Terriglobia</taxon>
        <taxon>Terriglobales</taxon>
        <taxon>Candidatus Korobacteraceae</taxon>
        <taxon>Candidatus Sulfotelmatobacter</taxon>
    </lineage>
</organism>
<dbReference type="Proteomes" id="UP000238701">
    <property type="component" value="Unassembled WGS sequence"/>
</dbReference>
<dbReference type="AlphaFoldDB" id="A0A2U3KWK9"/>
<dbReference type="EMBL" id="OMOD01000146">
    <property type="protein sequence ID" value="SPF44076.1"/>
    <property type="molecule type" value="Genomic_DNA"/>
</dbReference>